<dbReference type="GeneID" id="87837598"/>
<name>A0AAE0HCU3_9PEZI</name>
<evidence type="ECO:0000313" key="3">
    <source>
        <dbReference type="Proteomes" id="UP001278766"/>
    </source>
</evidence>
<dbReference type="SUPFAM" id="SSF75304">
    <property type="entry name" value="Amidase signature (AS) enzymes"/>
    <property type="match status" value="1"/>
</dbReference>
<proteinExistence type="predicted"/>
<feature type="chain" id="PRO_5042055147" evidence="1">
    <location>
        <begin position="20"/>
        <end position="121"/>
    </location>
</feature>
<feature type="signal peptide" evidence="1">
    <location>
        <begin position="1"/>
        <end position="19"/>
    </location>
</feature>
<evidence type="ECO:0000313" key="2">
    <source>
        <dbReference type="EMBL" id="KAK3294160.1"/>
    </source>
</evidence>
<dbReference type="PANTHER" id="PTHR42678:SF37">
    <property type="entry name" value="AMIDASE C869.01-RELATED"/>
    <property type="match status" value="1"/>
</dbReference>
<dbReference type="AlphaFoldDB" id="A0AAE0HCU3"/>
<evidence type="ECO:0000256" key="1">
    <source>
        <dbReference type="SAM" id="SignalP"/>
    </source>
</evidence>
<dbReference type="Proteomes" id="UP001278766">
    <property type="component" value="Unassembled WGS sequence"/>
</dbReference>
<dbReference type="InterPro" id="IPR036928">
    <property type="entry name" value="AS_sf"/>
</dbReference>
<gene>
    <name evidence="2" type="ORF">B0H64DRAFT_324400</name>
</gene>
<keyword evidence="1" id="KW-0732">Signal</keyword>
<keyword evidence="3" id="KW-1185">Reference proteome</keyword>
<reference evidence="2" key="2">
    <citation type="submission" date="2023-06" db="EMBL/GenBank/DDBJ databases">
        <authorList>
            <consortium name="Lawrence Berkeley National Laboratory"/>
            <person name="Haridas S."/>
            <person name="Hensen N."/>
            <person name="Bonometti L."/>
            <person name="Westerberg I."/>
            <person name="Brannstrom I.O."/>
            <person name="Guillou S."/>
            <person name="Cros-Aarteil S."/>
            <person name="Calhoun S."/>
            <person name="Kuo A."/>
            <person name="Mondo S."/>
            <person name="Pangilinan J."/>
            <person name="Riley R."/>
            <person name="Labutti K."/>
            <person name="Andreopoulos B."/>
            <person name="Lipzen A."/>
            <person name="Chen C."/>
            <person name="Yanf M."/>
            <person name="Daum C."/>
            <person name="Ng V."/>
            <person name="Clum A."/>
            <person name="Steindorff A."/>
            <person name="Ohm R."/>
            <person name="Martin F."/>
            <person name="Silar P."/>
            <person name="Natvig D."/>
            <person name="Lalanne C."/>
            <person name="Gautier V."/>
            <person name="Ament-Velasquez S.L."/>
            <person name="Kruys A."/>
            <person name="Hutchinson M.I."/>
            <person name="Powell A.J."/>
            <person name="Barry K."/>
            <person name="Miller A.N."/>
            <person name="Grigoriev I.V."/>
            <person name="Debuchy R."/>
            <person name="Gladieux P."/>
            <person name="Thoren M.H."/>
            <person name="Johannesson H."/>
        </authorList>
    </citation>
    <scope>NUCLEOTIDE SEQUENCE</scope>
    <source>
        <strain evidence="2">CBS 168.71</strain>
    </source>
</reference>
<dbReference type="RefSeq" id="XP_062657674.1">
    <property type="nucleotide sequence ID" value="XM_062800650.1"/>
</dbReference>
<reference evidence="2" key="1">
    <citation type="journal article" date="2023" name="Mol. Phylogenet. Evol.">
        <title>Genome-scale phylogeny and comparative genomics of the fungal order Sordariales.</title>
        <authorList>
            <person name="Hensen N."/>
            <person name="Bonometti L."/>
            <person name="Westerberg I."/>
            <person name="Brannstrom I.O."/>
            <person name="Guillou S."/>
            <person name="Cros-Aarteil S."/>
            <person name="Calhoun S."/>
            <person name="Haridas S."/>
            <person name="Kuo A."/>
            <person name="Mondo S."/>
            <person name="Pangilinan J."/>
            <person name="Riley R."/>
            <person name="LaButti K."/>
            <person name="Andreopoulos B."/>
            <person name="Lipzen A."/>
            <person name="Chen C."/>
            <person name="Yan M."/>
            <person name="Daum C."/>
            <person name="Ng V."/>
            <person name="Clum A."/>
            <person name="Steindorff A."/>
            <person name="Ohm R.A."/>
            <person name="Martin F."/>
            <person name="Silar P."/>
            <person name="Natvig D.O."/>
            <person name="Lalanne C."/>
            <person name="Gautier V."/>
            <person name="Ament-Velasquez S.L."/>
            <person name="Kruys A."/>
            <person name="Hutchinson M.I."/>
            <person name="Powell A.J."/>
            <person name="Barry K."/>
            <person name="Miller A.N."/>
            <person name="Grigoriev I.V."/>
            <person name="Debuchy R."/>
            <person name="Gladieux P."/>
            <person name="Hiltunen Thoren M."/>
            <person name="Johannesson H."/>
        </authorList>
    </citation>
    <scope>NUCLEOTIDE SEQUENCE</scope>
    <source>
        <strain evidence="2">CBS 168.71</strain>
    </source>
</reference>
<comment type="caution">
    <text evidence="2">The sequence shown here is derived from an EMBL/GenBank/DDBJ whole genome shotgun (WGS) entry which is preliminary data.</text>
</comment>
<dbReference type="PANTHER" id="PTHR42678">
    <property type="entry name" value="AMIDASE"/>
    <property type="match status" value="1"/>
</dbReference>
<accession>A0AAE0HCU3</accession>
<protein>
    <submittedName>
        <fullName evidence="2">Uncharacterized protein</fullName>
    </submittedName>
</protein>
<organism evidence="2 3">
    <name type="scientific">Chaetomium fimeti</name>
    <dbReference type="NCBI Taxonomy" id="1854472"/>
    <lineage>
        <taxon>Eukaryota</taxon>
        <taxon>Fungi</taxon>
        <taxon>Dikarya</taxon>
        <taxon>Ascomycota</taxon>
        <taxon>Pezizomycotina</taxon>
        <taxon>Sordariomycetes</taxon>
        <taxon>Sordariomycetidae</taxon>
        <taxon>Sordariales</taxon>
        <taxon>Chaetomiaceae</taxon>
        <taxon>Chaetomium</taxon>
    </lineage>
</organism>
<sequence length="121" mass="12796">MALKRSLTAVLACAIAVCAQLEGLTELTPSFLPLQEDAGTTSLFPMPPCGNFDLVEATIDDIQAAMANGTLTSTQLVICCLQRTYQTQDYLRSIAQVNPDVFAIAAALDAERATGSVHPHG</sequence>
<dbReference type="EMBL" id="JAUEPN010000005">
    <property type="protein sequence ID" value="KAK3294160.1"/>
    <property type="molecule type" value="Genomic_DNA"/>
</dbReference>
<dbReference type="Gene3D" id="3.90.1300.10">
    <property type="entry name" value="Amidase signature (AS) domain"/>
    <property type="match status" value="1"/>
</dbReference>